<gene>
    <name evidence="1" type="ORF">HYPSUDRAFT_43099</name>
</gene>
<evidence type="ECO:0000313" key="1">
    <source>
        <dbReference type="EMBL" id="KJA20580.1"/>
    </source>
</evidence>
<dbReference type="EMBL" id="KN817566">
    <property type="protein sequence ID" value="KJA20580.1"/>
    <property type="molecule type" value="Genomic_DNA"/>
</dbReference>
<dbReference type="Proteomes" id="UP000054270">
    <property type="component" value="Unassembled WGS sequence"/>
</dbReference>
<keyword evidence="2" id="KW-1185">Reference proteome</keyword>
<evidence type="ECO:0000313" key="2">
    <source>
        <dbReference type="Proteomes" id="UP000054270"/>
    </source>
</evidence>
<name>A0A0D2PKW4_HYPSF</name>
<proteinExistence type="predicted"/>
<sequence length="512" mass="56489">MEKRAKNSVFQDRSNTLSSLSYCPDSPTISSKRLRTYDTGVISIMPTKPSFQHISSEPRDSSPTTTVIEDMNEAYSHGRTITDLFESTSTDYEAMRAARYSKAEQALAETVQYSLQQSSSIRELQMNALKEATSLLNAHIVDAKERLEKLRPILINRQVEPDVFRSMLHQRWMDERNLYAAEQLSKALEDHLATLASNPMPFASTCATKPSNAKLNAAKNLERFFDSPLQKVQVRNRVRRCIGPASQPRQEKKPDFPRIHHHRHLLSLKLKPPDMRLSFVKPYTTNHVKVITAPPPLPPLPPTPIPEVPEIDCSSTPSISGTATIWYSSPRSTEEILEGLVVSMPDYVSGLLANLDTAAPPQLTTPPARCLAAPHSAETILPVRPVPGAHVPAVLHKSSSRRRLSAMLPGALSSRMGPPASRVLPASKRFNSPPPSGFQRCMHIHAEPMSEEHAAPQLAGRVSFSASHLPDIVGSKPEADVVPYASQVALGGGNSRIVARLRRRISILRGKP</sequence>
<organism evidence="1 2">
    <name type="scientific">Hypholoma sublateritium (strain FD-334 SS-4)</name>
    <dbReference type="NCBI Taxonomy" id="945553"/>
    <lineage>
        <taxon>Eukaryota</taxon>
        <taxon>Fungi</taxon>
        <taxon>Dikarya</taxon>
        <taxon>Basidiomycota</taxon>
        <taxon>Agaricomycotina</taxon>
        <taxon>Agaricomycetes</taxon>
        <taxon>Agaricomycetidae</taxon>
        <taxon>Agaricales</taxon>
        <taxon>Agaricineae</taxon>
        <taxon>Strophariaceae</taxon>
        <taxon>Hypholoma</taxon>
    </lineage>
</organism>
<reference evidence="2" key="1">
    <citation type="submission" date="2014-04" db="EMBL/GenBank/DDBJ databases">
        <title>Evolutionary Origins and Diversification of the Mycorrhizal Mutualists.</title>
        <authorList>
            <consortium name="DOE Joint Genome Institute"/>
            <consortium name="Mycorrhizal Genomics Consortium"/>
            <person name="Kohler A."/>
            <person name="Kuo A."/>
            <person name="Nagy L.G."/>
            <person name="Floudas D."/>
            <person name="Copeland A."/>
            <person name="Barry K.W."/>
            <person name="Cichocki N."/>
            <person name="Veneault-Fourrey C."/>
            <person name="LaButti K."/>
            <person name="Lindquist E.A."/>
            <person name="Lipzen A."/>
            <person name="Lundell T."/>
            <person name="Morin E."/>
            <person name="Murat C."/>
            <person name="Riley R."/>
            <person name="Ohm R."/>
            <person name="Sun H."/>
            <person name="Tunlid A."/>
            <person name="Henrissat B."/>
            <person name="Grigoriev I.V."/>
            <person name="Hibbett D.S."/>
            <person name="Martin F."/>
        </authorList>
    </citation>
    <scope>NUCLEOTIDE SEQUENCE [LARGE SCALE GENOMIC DNA]</scope>
    <source>
        <strain evidence="2">FD-334 SS-4</strain>
    </source>
</reference>
<dbReference type="AlphaFoldDB" id="A0A0D2PKW4"/>
<protein>
    <submittedName>
        <fullName evidence="1">Uncharacterized protein</fullName>
    </submittedName>
</protein>
<accession>A0A0D2PKW4</accession>
<dbReference type="OrthoDB" id="3254613at2759"/>